<evidence type="ECO:0000259" key="7">
    <source>
        <dbReference type="Pfam" id="PF02885"/>
    </source>
</evidence>
<dbReference type="PANTHER" id="PTHR43285:SF2">
    <property type="entry name" value="ANTHRANILATE PHOSPHORIBOSYLTRANSFERASE"/>
    <property type="match status" value="1"/>
</dbReference>
<dbReference type="Pfam" id="PF02885">
    <property type="entry name" value="Glycos_trans_3N"/>
    <property type="match status" value="1"/>
</dbReference>
<feature type="binding site" evidence="5">
    <location>
        <position position="119"/>
    </location>
    <ligand>
        <name>5-phospho-alpha-D-ribose 1-diphosphate</name>
        <dbReference type="ChEBI" id="CHEBI:58017"/>
    </ligand>
</feature>
<feature type="binding site" evidence="5">
    <location>
        <begin position="89"/>
        <end position="92"/>
    </location>
    <ligand>
        <name>5-phospho-alpha-D-ribose 1-diphosphate</name>
        <dbReference type="ChEBI" id="CHEBI:58017"/>
    </ligand>
</feature>
<keyword evidence="2 5" id="KW-0808">Transferase</keyword>
<keyword evidence="5" id="KW-0028">Amino-acid biosynthesis</keyword>
<feature type="binding site" evidence="5">
    <location>
        <position position="91"/>
    </location>
    <ligand>
        <name>Mg(2+)</name>
        <dbReference type="ChEBI" id="CHEBI:18420"/>
        <label>1</label>
    </ligand>
</feature>
<evidence type="ECO:0000256" key="1">
    <source>
        <dbReference type="ARBA" id="ARBA00022676"/>
    </source>
</evidence>
<feature type="binding site" evidence="5">
    <location>
        <position position="165"/>
    </location>
    <ligand>
        <name>anthranilate</name>
        <dbReference type="ChEBI" id="CHEBI:16567"/>
        <label>2</label>
    </ligand>
</feature>
<evidence type="ECO:0000256" key="3">
    <source>
        <dbReference type="ARBA" id="ARBA00022822"/>
    </source>
</evidence>
<keyword evidence="5" id="KW-0479">Metal-binding</keyword>
<dbReference type="Gene3D" id="1.20.970.10">
    <property type="entry name" value="Transferase, Pyrimidine Nucleoside Phosphorylase, Chain C"/>
    <property type="match status" value="1"/>
</dbReference>
<evidence type="ECO:0000256" key="4">
    <source>
        <dbReference type="ARBA" id="ARBA00023141"/>
    </source>
</evidence>
<accession>A0ABW5PS03</accession>
<evidence type="ECO:0000313" key="9">
    <source>
        <dbReference type="Proteomes" id="UP001597458"/>
    </source>
</evidence>
<dbReference type="NCBIfam" id="TIGR01245">
    <property type="entry name" value="trpD"/>
    <property type="match status" value="1"/>
</dbReference>
<dbReference type="InterPro" id="IPR000312">
    <property type="entry name" value="Glycosyl_Trfase_fam3"/>
</dbReference>
<feature type="binding site" evidence="5">
    <location>
        <position position="79"/>
    </location>
    <ligand>
        <name>anthranilate</name>
        <dbReference type="ChEBI" id="CHEBI:16567"/>
        <label>1</label>
    </ligand>
</feature>
<feature type="binding site" evidence="5">
    <location>
        <position position="79"/>
    </location>
    <ligand>
        <name>5-phospho-alpha-D-ribose 1-diphosphate</name>
        <dbReference type="ChEBI" id="CHEBI:58017"/>
    </ligand>
</feature>
<feature type="domain" description="Glycosyl transferase family 3 N-terminal" evidence="7">
    <location>
        <begin position="6"/>
        <end position="65"/>
    </location>
</feature>
<proteinExistence type="inferred from homology"/>
<dbReference type="EC" id="2.4.2.18" evidence="5"/>
<dbReference type="RefSeq" id="WP_141190556.1">
    <property type="nucleotide sequence ID" value="NZ_JBHUMR010000013.1"/>
</dbReference>
<dbReference type="GO" id="GO:0004048">
    <property type="term" value="F:anthranilate phosphoribosyltransferase activity"/>
    <property type="evidence" value="ECO:0007669"/>
    <property type="project" value="UniProtKB-EC"/>
</dbReference>
<dbReference type="Pfam" id="PF00591">
    <property type="entry name" value="Glycos_transf_3"/>
    <property type="match status" value="1"/>
</dbReference>
<sequence>MFESKLSELLNGHKLTEDEAVYMMDQIMSGEVLPTQIASFLSILRFRGETIEEVTGFARAMRAHAKTFSYHDEVMDTCGTGGDNASTFNISTAVAIVLSSLGVNVAKHGNRSFSSKSGSADVLETLGISIQSTPEEAVKALDDKNMCFLFAPLFHASMKHAAGPRKELGFRTVFNILGPLANPANSSRQLLGVFNYESALKMAHALSRLGTKRALLVNGEDGLDEISICGRTNMVLVEGNKVKEFKLQPEDVGLERGSFNDLKVSNSQESAVLIEDIFKGKGNQSATDIVCLNAGAGLFTYGKVSTIEEGVHQARKAINQGMALEQLEKLRSHVEVERLA</sequence>
<dbReference type="Gene3D" id="3.40.1030.10">
    <property type="entry name" value="Nucleoside phosphorylase/phosphoribosyltransferase catalytic domain"/>
    <property type="match status" value="1"/>
</dbReference>
<dbReference type="InterPro" id="IPR017459">
    <property type="entry name" value="Glycosyl_Trfase_fam3_N_dom"/>
</dbReference>
<evidence type="ECO:0000313" key="8">
    <source>
        <dbReference type="EMBL" id="MFD2617641.1"/>
    </source>
</evidence>
<dbReference type="PANTHER" id="PTHR43285">
    <property type="entry name" value="ANTHRANILATE PHOSPHORIBOSYLTRANSFERASE"/>
    <property type="match status" value="1"/>
</dbReference>
<feature type="binding site" evidence="5">
    <location>
        <position position="225"/>
    </location>
    <ligand>
        <name>Mg(2+)</name>
        <dbReference type="ChEBI" id="CHEBI:18420"/>
        <label>2</label>
    </ligand>
</feature>
<keyword evidence="9" id="KW-1185">Reference proteome</keyword>
<comment type="function">
    <text evidence="5">Catalyzes the transfer of the phosphoribosyl group of 5-phosphorylribose-1-pyrophosphate (PRPP) to anthranilate to yield N-(5'-phosphoribosyl)-anthranilate (PRA).</text>
</comment>
<evidence type="ECO:0000256" key="5">
    <source>
        <dbReference type="HAMAP-Rule" id="MF_00211"/>
    </source>
</evidence>
<keyword evidence="3 5" id="KW-0822">Tryptophan biosynthesis</keyword>
<keyword evidence="1 5" id="KW-0328">Glycosyltransferase</keyword>
<feature type="binding site" evidence="5">
    <location>
        <begin position="82"/>
        <end position="83"/>
    </location>
    <ligand>
        <name>5-phospho-alpha-D-ribose 1-diphosphate</name>
        <dbReference type="ChEBI" id="CHEBI:58017"/>
    </ligand>
</feature>
<protein>
    <recommendedName>
        <fullName evidence="5">Anthranilate phosphoribosyltransferase</fullName>
        <ecNumber evidence="5">2.4.2.18</ecNumber>
    </recommendedName>
</protein>
<feature type="binding site" evidence="5">
    <location>
        <position position="110"/>
    </location>
    <ligand>
        <name>anthranilate</name>
        <dbReference type="ChEBI" id="CHEBI:16567"/>
        <label>1</label>
    </ligand>
</feature>
<evidence type="ECO:0000259" key="6">
    <source>
        <dbReference type="Pfam" id="PF00591"/>
    </source>
</evidence>
<feature type="binding site" evidence="5">
    <location>
        <begin position="107"/>
        <end position="115"/>
    </location>
    <ligand>
        <name>5-phospho-alpha-D-ribose 1-diphosphate</name>
        <dbReference type="ChEBI" id="CHEBI:58017"/>
    </ligand>
</feature>
<comment type="subunit">
    <text evidence="5">Homodimer.</text>
</comment>
<feature type="binding site" evidence="5">
    <location>
        <position position="224"/>
    </location>
    <ligand>
        <name>Mg(2+)</name>
        <dbReference type="ChEBI" id="CHEBI:18420"/>
        <label>2</label>
    </ligand>
</feature>
<comment type="catalytic activity">
    <reaction evidence="5">
        <text>N-(5-phospho-beta-D-ribosyl)anthranilate + diphosphate = 5-phospho-alpha-D-ribose 1-diphosphate + anthranilate</text>
        <dbReference type="Rhea" id="RHEA:11768"/>
        <dbReference type="ChEBI" id="CHEBI:16567"/>
        <dbReference type="ChEBI" id="CHEBI:18277"/>
        <dbReference type="ChEBI" id="CHEBI:33019"/>
        <dbReference type="ChEBI" id="CHEBI:58017"/>
        <dbReference type="EC" id="2.4.2.18"/>
    </reaction>
</comment>
<feature type="domain" description="Glycosyl transferase family 3" evidence="6">
    <location>
        <begin position="73"/>
        <end position="324"/>
    </location>
</feature>
<keyword evidence="4 5" id="KW-0057">Aromatic amino acid biosynthesis</keyword>
<reference evidence="9" key="1">
    <citation type="journal article" date="2019" name="Int. J. Syst. Evol. Microbiol.">
        <title>The Global Catalogue of Microorganisms (GCM) 10K type strain sequencing project: providing services to taxonomists for standard genome sequencing and annotation.</title>
        <authorList>
            <consortium name="The Broad Institute Genomics Platform"/>
            <consortium name="The Broad Institute Genome Sequencing Center for Infectious Disease"/>
            <person name="Wu L."/>
            <person name="Ma J."/>
        </authorList>
    </citation>
    <scope>NUCLEOTIDE SEQUENCE [LARGE SCALE GENOMIC DNA]</scope>
    <source>
        <strain evidence="9">TISTR 2241</strain>
    </source>
</reference>
<dbReference type="SUPFAM" id="SSF52418">
    <property type="entry name" value="Nucleoside phosphorylase/phosphoribosyltransferase catalytic domain"/>
    <property type="match status" value="1"/>
</dbReference>
<organism evidence="8 9">
    <name type="scientific">Terrilactibacillus laevilacticus</name>
    <dbReference type="NCBI Taxonomy" id="1380157"/>
    <lineage>
        <taxon>Bacteria</taxon>
        <taxon>Bacillati</taxon>
        <taxon>Bacillota</taxon>
        <taxon>Bacilli</taxon>
        <taxon>Bacillales</taxon>
        <taxon>Bacillaceae</taxon>
        <taxon>Terrilactibacillus</taxon>
    </lineage>
</organism>
<dbReference type="InterPro" id="IPR005940">
    <property type="entry name" value="Anthranilate_Pribosyl_Tfrase"/>
</dbReference>
<dbReference type="InterPro" id="IPR035902">
    <property type="entry name" value="Nuc_phospho_transferase"/>
</dbReference>
<comment type="pathway">
    <text evidence="5">Amino-acid biosynthesis; L-tryptophan biosynthesis; L-tryptophan from chorismate: step 2/5.</text>
</comment>
<comment type="caution">
    <text evidence="5">Lacks conserved residue(s) required for the propagation of feature annotation.</text>
</comment>
<dbReference type="SUPFAM" id="SSF47648">
    <property type="entry name" value="Nucleoside phosphorylase/phosphoribosyltransferase N-terminal domain"/>
    <property type="match status" value="1"/>
</dbReference>
<name>A0ABW5PS03_9BACI</name>
<comment type="caution">
    <text evidence="8">The sequence shown here is derived from an EMBL/GenBank/DDBJ whole genome shotgun (WGS) entry which is preliminary data.</text>
</comment>
<dbReference type="InterPro" id="IPR036320">
    <property type="entry name" value="Glycosyl_Trfase_fam3_N_dom_sf"/>
</dbReference>
<comment type="cofactor">
    <cofactor evidence="5">
        <name>Mg(2+)</name>
        <dbReference type="ChEBI" id="CHEBI:18420"/>
    </cofactor>
    <text evidence="5">Binds 2 magnesium ions per monomer.</text>
</comment>
<feature type="binding site" evidence="5">
    <location>
        <position position="225"/>
    </location>
    <ligand>
        <name>Mg(2+)</name>
        <dbReference type="ChEBI" id="CHEBI:18420"/>
        <label>1</label>
    </ligand>
</feature>
<dbReference type="Proteomes" id="UP001597458">
    <property type="component" value="Unassembled WGS sequence"/>
</dbReference>
<feature type="binding site" evidence="5">
    <location>
        <position position="87"/>
    </location>
    <ligand>
        <name>5-phospho-alpha-D-ribose 1-diphosphate</name>
        <dbReference type="ChEBI" id="CHEBI:58017"/>
    </ligand>
</feature>
<gene>
    <name evidence="5 8" type="primary">trpD</name>
    <name evidence="8" type="ORF">ACFSTF_10030</name>
</gene>
<comment type="similarity">
    <text evidence="5">Belongs to the anthranilate phosphoribosyltransferase family.</text>
</comment>
<dbReference type="EMBL" id="JBHUMR010000013">
    <property type="protein sequence ID" value="MFD2617641.1"/>
    <property type="molecule type" value="Genomic_DNA"/>
</dbReference>
<dbReference type="HAMAP" id="MF_00211">
    <property type="entry name" value="TrpD"/>
    <property type="match status" value="1"/>
</dbReference>
<keyword evidence="5" id="KW-0460">Magnesium</keyword>
<evidence type="ECO:0000256" key="2">
    <source>
        <dbReference type="ARBA" id="ARBA00022679"/>
    </source>
</evidence>